<accession>A0A1G6KJ35</accession>
<dbReference type="Pfam" id="PF21983">
    <property type="entry name" value="NikA-like"/>
    <property type="match status" value="1"/>
</dbReference>
<evidence type="ECO:0000313" key="3">
    <source>
        <dbReference type="Proteomes" id="UP000242501"/>
    </source>
</evidence>
<dbReference type="InterPro" id="IPR053842">
    <property type="entry name" value="NikA-like"/>
</dbReference>
<feature type="coiled-coil region" evidence="1">
    <location>
        <begin position="8"/>
        <end position="35"/>
    </location>
</feature>
<sequence>MTKKPVIKRQKEIKIRLTEEEHQALLERMEGAELATWIRNTCLETKLNKQRKYKVADPQLLAGLGRIGGNLNQIARQANTVDSDIEKIRAFAELASIRSQLQRILDHYDR</sequence>
<keyword evidence="1" id="KW-0175">Coiled coil</keyword>
<name>A0A1G6KJ35_9GAMM</name>
<protein>
    <submittedName>
        <fullName evidence="2">Mobilisation protein (MobC)</fullName>
    </submittedName>
</protein>
<dbReference type="AlphaFoldDB" id="A0A1G6KJ35"/>
<reference evidence="3" key="1">
    <citation type="submission" date="2016-09" db="EMBL/GenBank/DDBJ databases">
        <authorList>
            <person name="Varghese N."/>
            <person name="Submissions S."/>
        </authorList>
    </citation>
    <scope>NUCLEOTIDE SEQUENCE [LARGE SCALE GENOMIC DNA]</scope>
    <source>
        <strain evidence="3">ANC 4422</strain>
    </source>
</reference>
<dbReference type="OrthoDB" id="884463at2"/>
<dbReference type="RefSeq" id="WP_092750195.1">
    <property type="nucleotide sequence ID" value="NZ_FMYL01000021.1"/>
</dbReference>
<dbReference type="STRING" id="1219383.SAMN05421733_1211"/>
<evidence type="ECO:0000256" key="1">
    <source>
        <dbReference type="SAM" id="Coils"/>
    </source>
</evidence>
<dbReference type="Proteomes" id="UP000242501">
    <property type="component" value="Unassembled WGS sequence"/>
</dbReference>
<keyword evidence="3" id="KW-1185">Reference proteome</keyword>
<gene>
    <name evidence="2" type="ORF">SAMN05421733_1211</name>
</gene>
<organism evidence="2 3">
    <name type="scientific">Acinetobacter boissieri</name>
    <dbReference type="NCBI Taxonomy" id="1219383"/>
    <lineage>
        <taxon>Bacteria</taxon>
        <taxon>Pseudomonadati</taxon>
        <taxon>Pseudomonadota</taxon>
        <taxon>Gammaproteobacteria</taxon>
        <taxon>Moraxellales</taxon>
        <taxon>Moraxellaceae</taxon>
        <taxon>Acinetobacter</taxon>
    </lineage>
</organism>
<proteinExistence type="predicted"/>
<evidence type="ECO:0000313" key="2">
    <source>
        <dbReference type="EMBL" id="SDC30838.1"/>
    </source>
</evidence>
<dbReference type="EMBL" id="FMYL01000021">
    <property type="protein sequence ID" value="SDC30838.1"/>
    <property type="molecule type" value="Genomic_DNA"/>
</dbReference>